<gene>
    <name evidence="3" type="ORF">COS78_01340</name>
</gene>
<feature type="domain" description="Capsule synthesis protein CapA" evidence="2">
    <location>
        <begin position="44"/>
        <end position="265"/>
    </location>
</feature>
<evidence type="ECO:0000313" key="3">
    <source>
        <dbReference type="EMBL" id="PIU73618.1"/>
    </source>
</evidence>
<evidence type="ECO:0000256" key="1">
    <source>
        <dbReference type="ARBA" id="ARBA00005662"/>
    </source>
</evidence>
<dbReference type="CDD" id="cd07381">
    <property type="entry name" value="MPP_CapA"/>
    <property type="match status" value="1"/>
</dbReference>
<dbReference type="SUPFAM" id="SSF56300">
    <property type="entry name" value="Metallo-dependent phosphatases"/>
    <property type="match status" value="1"/>
</dbReference>
<dbReference type="Gene3D" id="3.60.21.10">
    <property type="match status" value="1"/>
</dbReference>
<comment type="caution">
    <text evidence="3">The sequence shown here is derived from an EMBL/GenBank/DDBJ whole genome shotgun (WGS) entry which is preliminary data.</text>
</comment>
<dbReference type="EMBL" id="PEWA01000016">
    <property type="protein sequence ID" value="PIU73618.1"/>
    <property type="molecule type" value="Genomic_DNA"/>
</dbReference>
<sequence>MTKFLILLFILIPLLYFIFPPKTSPILIPYISPAPTPTPVSQVTLGLVGDLGLGRYITATARAKSDFSWSFSKISPWLRSHDFNLANLESPIIDPCPVGITGTFTFCGDKRFLPYLADNKLIFNLNNNHILNYGTSGLAQTKSYLADIPNFYDNFLIQNLNGITFGFLGFDFITHPDVIASEAKQSLILNQVKKYNPVVDWLIVSLHWGNEYLPNPEKWRQILARQLIDAGADIIHGHHPHVWQDYEIYKDKPIFYSFGNFIFDQSWSAATSHSQIAALTLTKSKIVNLKLYPIEINFNSQPHLIQ</sequence>
<dbReference type="SMART" id="SM00854">
    <property type="entry name" value="PGA_cap"/>
    <property type="match status" value="1"/>
</dbReference>
<dbReference type="PANTHER" id="PTHR33393:SF12">
    <property type="entry name" value="CAPSULE BIOSYNTHESIS PROTEIN CAPA"/>
    <property type="match status" value="1"/>
</dbReference>
<comment type="similarity">
    <text evidence="1">Belongs to the CapA family.</text>
</comment>
<name>A0A2M7ASM1_9BACT</name>
<evidence type="ECO:0000313" key="4">
    <source>
        <dbReference type="Proteomes" id="UP000231407"/>
    </source>
</evidence>
<organism evidence="3 4">
    <name type="scientific">Candidatus Shapirobacteria bacterium CG06_land_8_20_14_3_00_40_12</name>
    <dbReference type="NCBI Taxonomy" id="1974881"/>
    <lineage>
        <taxon>Bacteria</taxon>
        <taxon>Candidatus Shapironibacteriota</taxon>
    </lineage>
</organism>
<reference evidence="4" key="1">
    <citation type="submission" date="2017-09" db="EMBL/GenBank/DDBJ databases">
        <title>Depth-based differentiation of microbial function through sediment-hosted aquifers and enrichment of novel symbionts in the deep terrestrial subsurface.</title>
        <authorList>
            <person name="Probst A.J."/>
            <person name="Ladd B."/>
            <person name="Jarett J.K."/>
            <person name="Geller-Mcgrath D.E."/>
            <person name="Sieber C.M.K."/>
            <person name="Emerson J.B."/>
            <person name="Anantharaman K."/>
            <person name="Thomas B.C."/>
            <person name="Malmstrom R."/>
            <person name="Stieglmeier M."/>
            <person name="Klingl A."/>
            <person name="Woyke T."/>
            <person name="Ryan C.M."/>
            <person name="Banfield J.F."/>
        </authorList>
    </citation>
    <scope>NUCLEOTIDE SEQUENCE [LARGE SCALE GENOMIC DNA]</scope>
</reference>
<dbReference type="Proteomes" id="UP000231407">
    <property type="component" value="Unassembled WGS sequence"/>
</dbReference>
<protein>
    <recommendedName>
        <fullName evidence="2">Capsule synthesis protein CapA domain-containing protein</fullName>
    </recommendedName>
</protein>
<evidence type="ECO:0000259" key="2">
    <source>
        <dbReference type="SMART" id="SM00854"/>
    </source>
</evidence>
<proteinExistence type="inferred from homology"/>
<dbReference type="InterPro" id="IPR029052">
    <property type="entry name" value="Metallo-depent_PP-like"/>
</dbReference>
<dbReference type="AlphaFoldDB" id="A0A2M7ASM1"/>
<dbReference type="InterPro" id="IPR052169">
    <property type="entry name" value="CW_Biosynth-Accessory"/>
</dbReference>
<dbReference type="InterPro" id="IPR019079">
    <property type="entry name" value="Capsule_synth_CapA"/>
</dbReference>
<dbReference type="Pfam" id="PF09587">
    <property type="entry name" value="PGA_cap"/>
    <property type="match status" value="1"/>
</dbReference>
<dbReference type="PANTHER" id="PTHR33393">
    <property type="entry name" value="POLYGLUTAMINE SYNTHESIS ACCESSORY PROTEIN RV0574C-RELATED"/>
    <property type="match status" value="1"/>
</dbReference>
<accession>A0A2M7ASM1</accession>